<evidence type="ECO:0000256" key="1">
    <source>
        <dbReference type="SAM" id="MobiDB-lite"/>
    </source>
</evidence>
<feature type="region of interest" description="Disordered" evidence="1">
    <location>
        <begin position="68"/>
        <end position="97"/>
    </location>
</feature>
<dbReference type="Proteomes" id="UP000033140">
    <property type="component" value="Unassembled WGS sequence"/>
</dbReference>
<comment type="caution">
    <text evidence="2">The sequence shown here is derived from an EMBL/GenBank/DDBJ whole genome shotgun (WGS) entry which is preliminary data.</text>
</comment>
<dbReference type="EMBL" id="BACD03000013">
    <property type="protein sequence ID" value="GAO48111.1"/>
    <property type="molecule type" value="Genomic_DNA"/>
</dbReference>
<dbReference type="AlphaFoldDB" id="A0A0E9NEJ0"/>
<evidence type="ECO:0000313" key="3">
    <source>
        <dbReference type="Proteomes" id="UP000033140"/>
    </source>
</evidence>
<keyword evidence="3" id="KW-1185">Reference proteome</keyword>
<organism evidence="2 3">
    <name type="scientific">Saitoella complicata (strain BCRC 22490 / CBS 7301 / JCM 7358 / NBRC 10748 / NRRL Y-17804)</name>
    <dbReference type="NCBI Taxonomy" id="698492"/>
    <lineage>
        <taxon>Eukaryota</taxon>
        <taxon>Fungi</taxon>
        <taxon>Dikarya</taxon>
        <taxon>Ascomycota</taxon>
        <taxon>Taphrinomycotina</taxon>
        <taxon>Taphrinomycotina incertae sedis</taxon>
        <taxon>Saitoella</taxon>
    </lineage>
</organism>
<name>A0A0E9NEJ0_SAICN</name>
<proteinExistence type="predicted"/>
<reference evidence="2 3" key="3">
    <citation type="journal article" date="2015" name="Genome Announc.">
        <title>Draft Genome Sequence of the Archiascomycetous Yeast Saitoella complicata.</title>
        <authorList>
            <person name="Yamauchi K."/>
            <person name="Kondo S."/>
            <person name="Hamamoto M."/>
            <person name="Takahashi Y."/>
            <person name="Ogura Y."/>
            <person name="Hayashi T."/>
            <person name="Nishida H."/>
        </authorList>
    </citation>
    <scope>NUCLEOTIDE SEQUENCE [LARGE SCALE GENOMIC DNA]</scope>
    <source>
        <strain evidence="2 3">NRRL Y-17804</strain>
    </source>
</reference>
<gene>
    <name evidence="2" type="ORF">G7K_2296-t1</name>
</gene>
<feature type="compositionally biased region" description="Pro residues" evidence="1">
    <location>
        <begin position="68"/>
        <end position="77"/>
    </location>
</feature>
<reference evidence="2 3" key="2">
    <citation type="journal article" date="2014" name="J. Gen. Appl. Microbiol.">
        <title>The early diverging ascomycetous budding yeast Saitoella complicata has three histone deacetylases belonging to the Clr6, Hos2, and Rpd3 lineages.</title>
        <authorList>
            <person name="Nishida H."/>
            <person name="Matsumoto T."/>
            <person name="Kondo S."/>
            <person name="Hamamoto M."/>
            <person name="Yoshikawa H."/>
        </authorList>
    </citation>
    <scope>NUCLEOTIDE SEQUENCE [LARGE SCALE GENOMIC DNA]</scope>
    <source>
        <strain evidence="2 3">NRRL Y-17804</strain>
    </source>
</reference>
<feature type="compositionally biased region" description="Basic and acidic residues" evidence="1">
    <location>
        <begin position="88"/>
        <end position="97"/>
    </location>
</feature>
<reference evidence="2 3" key="1">
    <citation type="journal article" date="2011" name="J. Gen. Appl. Microbiol.">
        <title>Draft genome sequencing of the enigmatic yeast Saitoella complicata.</title>
        <authorList>
            <person name="Nishida H."/>
            <person name="Hamamoto M."/>
            <person name="Sugiyama J."/>
        </authorList>
    </citation>
    <scope>NUCLEOTIDE SEQUENCE [LARGE SCALE GENOMIC DNA]</scope>
    <source>
        <strain evidence="2 3">NRRL Y-17804</strain>
    </source>
</reference>
<accession>A0A0E9NEJ0</accession>
<sequence>MSPEEPTWKMPRSLFHLLAQSFYLSLKSDRRLIIRGSSQLQTHNHPSFPLPIGTSLPTPVFHFELLLPPPRPTPTPRPRVRVSGINADPHEHNWRQH</sequence>
<protein>
    <submittedName>
        <fullName evidence="2">Uncharacterized protein</fullName>
    </submittedName>
</protein>
<evidence type="ECO:0000313" key="2">
    <source>
        <dbReference type="EMBL" id="GAO48111.1"/>
    </source>
</evidence>